<organism evidence="2 3">
    <name type="scientific">Stenomitos frigidus ULC18</name>
    <dbReference type="NCBI Taxonomy" id="2107698"/>
    <lineage>
        <taxon>Bacteria</taxon>
        <taxon>Bacillati</taxon>
        <taxon>Cyanobacteriota</taxon>
        <taxon>Cyanophyceae</taxon>
        <taxon>Leptolyngbyales</taxon>
        <taxon>Leptolyngbyaceae</taxon>
        <taxon>Stenomitos</taxon>
    </lineage>
</organism>
<reference evidence="3" key="1">
    <citation type="submission" date="2018-02" db="EMBL/GenBank/DDBJ databases">
        <authorList>
            <person name="Moore K."/>
            <person name="Momper L."/>
        </authorList>
    </citation>
    <scope>NUCLEOTIDE SEQUENCE [LARGE SCALE GENOMIC DNA]</scope>
    <source>
        <strain evidence="3">ULC18</strain>
    </source>
</reference>
<proteinExistence type="predicted"/>
<evidence type="ECO:0000259" key="1">
    <source>
        <dbReference type="PROSITE" id="PS50104"/>
    </source>
</evidence>
<evidence type="ECO:0000313" key="3">
    <source>
        <dbReference type="Proteomes" id="UP000239576"/>
    </source>
</evidence>
<dbReference type="SUPFAM" id="SSF52200">
    <property type="entry name" value="Toll/Interleukin receptor TIR domain"/>
    <property type="match status" value="1"/>
</dbReference>
<comment type="caution">
    <text evidence="2">The sequence shown here is derived from an EMBL/GenBank/DDBJ whole genome shotgun (WGS) entry which is preliminary data.</text>
</comment>
<protein>
    <recommendedName>
        <fullName evidence="1">TIR domain-containing protein</fullName>
    </recommendedName>
</protein>
<reference evidence="2 3" key="2">
    <citation type="submission" date="2018-03" db="EMBL/GenBank/DDBJ databases">
        <title>The ancient ancestry and fast evolution of plastids.</title>
        <authorList>
            <person name="Moore K.R."/>
            <person name="Magnabosco C."/>
            <person name="Momper L."/>
            <person name="Gold D.A."/>
            <person name="Bosak T."/>
            <person name="Fournier G.P."/>
        </authorList>
    </citation>
    <scope>NUCLEOTIDE SEQUENCE [LARGE SCALE GENOMIC DNA]</scope>
    <source>
        <strain evidence="2 3">ULC18</strain>
    </source>
</reference>
<dbReference type="Pfam" id="PF13676">
    <property type="entry name" value="TIR_2"/>
    <property type="match status" value="1"/>
</dbReference>
<dbReference type="OrthoDB" id="1426235at2"/>
<feature type="domain" description="TIR" evidence="1">
    <location>
        <begin position="64"/>
        <end position="206"/>
    </location>
</feature>
<dbReference type="AlphaFoldDB" id="A0A2T1E6Y8"/>
<dbReference type="SMART" id="SM00255">
    <property type="entry name" value="TIR"/>
    <property type="match status" value="1"/>
</dbReference>
<evidence type="ECO:0000313" key="2">
    <source>
        <dbReference type="EMBL" id="PSB28503.1"/>
    </source>
</evidence>
<gene>
    <name evidence="2" type="ORF">C7B82_13330</name>
</gene>
<dbReference type="PROSITE" id="PS50104">
    <property type="entry name" value="TIR"/>
    <property type="match status" value="1"/>
</dbReference>
<dbReference type="Proteomes" id="UP000239576">
    <property type="component" value="Unassembled WGS sequence"/>
</dbReference>
<dbReference type="InterPro" id="IPR000157">
    <property type="entry name" value="TIR_dom"/>
</dbReference>
<dbReference type="Gene3D" id="3.40.50.10140">
    <property type="entry name" value="Toll/interleukin-1 receptor homology (TIR) domain"/>
    <property type="match status" value="1"/>
</dbReference>
<dbReference type="InterPro" id="IPR035897">
    <property type="entry name" value="Toll_tir_struct_dom_sf"/>
</dbReference>
<keyword evidence="3" id="KW-1185">Reference proteome</keyword>
<name>A0A2T1E6Y8_9CYAN</name>
<accession>A0A2T1E6Y8</accession>
<dbReference type="GO" id="GO:0007165">
    <property type="term" value="P:signal transduction"/>
    <property type="evidence" value="ECO:0007669"/>
    <property type="project" value="InterPro"/>
</dbReference>
<dbReference type="EMBL" id="PVWK01000079">
    <property type="protein sequence ID" value="PSB28503.1"/>
    <property type="molecule type" value="Genomic_DNA"/>
</dbReference>
<sequence length="211" mass="23060">MTLEVDGRKITVKARNHEELAAALQTAQAFLLSAPAVTPVPIPTENVVVERSLAASQVSARPPVPTDVFFSYSHRDEELRDELAIHLSMLKRQGIIAAWHDREITAGSDWAGAIDSHLNSASVILLLVSANFLASDYCYDLELEQAMKRHEAGEATVIPIILKPCDWTGAPFGKLQALPKNAKPVTKWDDRDEAFLNVAQGIRAVIGKRSG</sequence>